<accession>A0A8J0TIT5</accession>
<dbReference type="OrthoDB" id="9632766at2759"/>
<feature type="region of interest" description="Disordered" evidence="1">
    <location>
        <begin position="140"/>
        <end position="166"/>
    </location>
</feature>
<dbReference type="RefSeq" id="XP_018086269.2">
    <property type="nucleotide sequence ID" value="XM_018230780.2"/>
</dbReference>
<dbReference type="GeneID" id="733308"/>
<evidence type="ECO:0000256" key="1">
    <source>
        <dbReference type="SAM" id="MobiDB-lite"/>
    </source>
</evidence>
<keyword evidence="2" id="KW-1133">Transmembrane helix</keyword>
<dbReference type="Proteomes" id="UP000186698">
    <property type="component" value="Chromosome 8L"/>
</dbReference>
<evidence type="ECO:0000313" key="4">
    <source>
        <dbReference type="RefSeq" id="XP_018086269.2"/>
    </source>
</evidence>
<keyword evidence="3" id="KW-1185">Reference proteome</keyword>
<gene>
    <name evidence="4" type="primary">XB5889122.L</name>
</gene>
<reference evidence="4" key="1">
    <citation type="submission" date="2025-08" db="UniProtKB">
        <authorList>
            <consortium name="RefSeq"/>
        </authorList>
    </citation>
    <scope>IDENTIFICATION</scope>
    <source>
        <strain evidence="4">J_2021</strain>
        <tissue evidence="4">Erythrocytes</tissue>
    </source>
</reference>
<keyword evidence="2" id="KW-0812">Transmembrane</keyword>
<name>A0A8J0TIT5_XENLA</name>
<dbReference type="AlphaFoldDB" id="A0A8J0TIT5"/>
<dbReference type="CTD" id="733308"/>
<organism evidence="3 4">
    <name type="scientific">Xenopus laevis</name>
    <name type="common">African clawed frog</name>
    <dbReference type="NCBI Taxonomy" id="8355"/>
    <lineage>
        <taxon>Eukaryota</taxon>
        <taxon>Metazoa</taxon>
        <taxon>Chordata</taxon>
        <taxon>Craniata</taxon>
        <taxon>Vertebrata</taxon>
        <taxon>Euteleostomi</taxon>
        <taxon>Amphibia</taxon>
        <taxon>Batrachia</taxon>
        <taxon>Anura</taxon>
        <taxon>Pipoidea</taxon>
        <taxon>Pipidae</taxon>
        <taxon>Xenopodinae</taxon>
        <taxon>Xenopus</taxon>
        <taxon>Xenopus</taxon>
    </lineage>
</organism>
<sequence>LYSVTTHKTLKSNPSCLTCNIKMHSGTFFVLSSSLYLLVVVTASEPTCEQTTDFEPCRGDIGNFCPSDIECVCVNLKPQCSCPYYKGPKGDYWYMGAKCDQLWTTRDLIFVTVLPGVALAAVIAVIAQLIYHCKTSASRKTSKSSQQQKERLTSDHQQTGNQRQQIERQSTNYFQNQGYVSNENPIYTDQMRNSAPMPPQRMRPAMSTEEPLHNGGRGFQYVPSTSQTMSEGPVNTMPHTGHFQPKAQLGYPDMPLPDEDYITNQRPNYQQNHRASLFPKVSTSVPQADYRQASASQWTDTPYMFARPQIRNDYRY</sequence>
<evidence type="ECO:0000313" key="3">
    <source>
        <dbReference type="Proteomes" id="UP000186698"/>
    </source>
</evidence>
<evidence type="ECO:0000256" key="2">
    <source>
        <dbReference type="SAM" id="Phobius"/>
    </source>
</evidence>
<feature type="non-terminal residue" evidence="4">
    <location>
        <position position="1"/>
    </location>
</feature>
<keyword evidence="2" id="KW-0472">Membrane</keyword>
<feature type="transmembrane region" description="Helical" evidence="2">
    <location>
        <begin position="108"/>
        <end position="131"/>
    </location>
</feature>
<feature type="compositionally biased region" description="Polar residues" evidence="1">
    <location>
        <begin position="155"/>
        <end position="166"/>
    </location>
</feature>
<dbReference type="KEGG" id="xla:733308"/>
<proteinExistence type="predicted"/>
<protein>
    <submittedName>
        <fullName evidence="4">Uncharacterized protein XB5889122.L</fullName>
    </submittedName>
</protein>